<keyword evidence="15" id="KW-1185">Reference proteome</keyword>
<evidence type="ECO:0000256" key="10">
    <source>
        <dbReference type="ARBA" id="ARBA00023033"/>
    </source>
</evidence>
<dbReference type="EC" id="1.14.16.1" evidence="5"/>
<dbReference type="PRINTS" id="PR00372">
    <property type="entry name" value="FYWHYDRXLASE"/>
</dbReference>
<dbReference type="InterPro" id="IPR036951">
    <property type="entry name" value="ArAA_hydroxylase_sf"/>
</dbReference>
<protein>
    <recommendedName>
        <fullName evidence="6">Phenylalanine-4-hydroxylase</fullName>
        <ecNumber evidence="5">1.14.16.1</ecNumber>
    </recommendedName>
    <alternativeName>
        <fullName evidence="12">Phe-4-monooxygenase</fullName>
    </alternativeName>
</protein>
<evidence type="ECO:0000256" key="11">
    <source>
        <dbReference type="ARBA" id="ARBA00023232"/>
    </source>
</evidence>
<evidence type="ECO:0000256" key="3">
    <source>
        <dbReference type="ARBA" id="ARBA00005088"/>
    </source>
</evidence>
<dbReference type="EMBL" id="JASJEV010000005">
    <property type="protein sequence ID" value="MDJ1158541.1"/>
    <property type="molecule type" value="Genomic_DNA"/>
</dbReference>
<evidence type="ECO:0000256" key="6">
    <source>
        <dbReference type="ARBA" id="ARBA00020276"/>
    </source>
</evidence>
<comment type="cofactor">
    <cofactor evidence="2">
        <name>Fe(2+)</name>
        <dbReference type="ChEBI" id="CHEBI:29033"/>
    </cofactor>
</comment>
<dbReference type="CDD" id="cd03348">
    <property type="entry name" value="pro_PheOH"/>
    <property type="match status" value="1"/>
</dbReference>
<keyword evidence="11" id="KW-0585">Phenylalanine catabolism</keyword>
<keyword evidence="7" id="KW-0479">Metal-binding</keyword>
<evidence type="ECO:0000256" key="7">
    <source>
        <dbReference type="ARBA" id="ARBA00022723"/>
    </source>
</evidence>
<comment type="pathway">
    <text evidence="3">Amino-acid degradation; L-phenylalanine degradation; acetoacetate and fumarate from L-phenylalanine: step 1/6.</text>
</comment>
<keyword evidence="9" id="KW-0408">Iron</keyword>
<dbReference type="InterPro" id="IPR036329">
    <property type="entry name" value="Aro-AA_hydroxylase_C_sf"/>
</dbReference>
<evidence type="ECO:0000256" key="9">
    <source>
        <dbReference type="ARBA" id="ARBA00023004"/>
    </source>
</evidence>
<dbReference type="PANTHER" id="PTHR11473:SF24">
    <property type="entry name" value="PHENYLALANINE-4-HYDROXYLASE"/>
    <property type="match status" value="1"/>
</dbReference>
<evidence type="ECO:0000313" key="15">
    <source>
        <dbReference type="Proteomes" id="UP001321492"/>
    </source>
</evidence>
<proteinExistence type="inferred from homology"/>
<dbReference type="PANTHER" id="PTHR11473">
    <property type="entry name" value="AROMATIC AMINO ACID HYDROXYLASE"/>
    <property type="match status" value="1"/>
</dbReference>
<dbReference type="Pfam" id="PF00351">
    <property type="entry name" value="Biopterin_H"/>
    <property type="match status" value="1"/>
</dbReference>
<name>A0ABT7AGP4_9HYPH</name>
<dbReference type="NCBIfam" id="NF008877">
    <property type="entry name" value="PRK11913.1-2"/>
    <property type="match status" value="1"/>
</dbReference>
<dbReference type="PROSITE" id="PS51410">
    <property type="entry name" value="BH4_AAA_HYDROXYL_2"/>
    <property type="match status" value="1"/>
</dbReference>
<comment type="catalytic activity">
    <reaction evidence="1">
        <text>(6R)-L-erythro-5,6,7,8-tetrahydrobiopterin + L-phenylalanine + O2 = (4aS,6R)-4a-hydroxy-L-erythro-5,6,7,8-tetrahydrobiopterin + L-tyrosine</text>
        <dbReference type="Rhea" id="RHEA:20273"/>
        <dbReference type="ChEBI" id="CHEBI:15379"/>
        <dbReference type="ChEBI" id="CHEBI:15642"/>
        <dbReference type="ChEBI" id="CHEBI:58095"/>
        <dbReference type="ChEBI" id="CHEBI:58315"/>
        <dbReference type="ChEBI" id="CHEBI:59560"/>
        <dbReference type="EC" id="1.14.16.1"/>
    </reaction>
</comment>
<comment type="similarity">
    <text evidence="4">Belongs to the biopterin-dependent aromatic amino acid hydroxylase family.</text>
</comment>
<dbReference type="SUPFAM" id="SSF56534">
    <property type="entry name" value="Aromatic aminoacid monoxygenases, catalytic and oligomerization domains"/>
    <property type="match status" value="1"/>
</dbReference>
<evidence type="ECO:0000256" key="1">
    <source>
        <dbReference type="ARBA" id="ARBA00001060"/>
    </source>
</evidence>
<dbReference type="InterPro" id="IPR001273">
    <property type="entry name" value="ArAA_hydroxylase"/>
</dbReference>
<evidence type="ECO:0000256" key="5">
    <source>
        <dbReference type="ARBA" id="ARBA00011995"/>
    </source>
</evidence>
<evidence type="ECO:0000256" key="4">
    <source>
        <dbReference type="ARBA" id="ARBA00009712"/>
    </source>
</evidence>
<dbReference type="PROSITE" id="PS00367">
    <property type="entry name" value="BH4_AAA_HYDROXYL_1"/>
    <property type="match status" value="1"/>
</dbReference>
<dbReference type="GO" id="GO:0004505">
    <property type="term" value="F:phenylalanine 4-monooxygenase activity"/>
    <property type="evidence" value="ECO:0007669"/>
    <property type="project" value="UniProtKB-EC"/>
</dbReference>
<evidence type="ECO:0000313" key="14">
    <source>
        <dbReference type="EMBL" id="MDJ1158541.1"/>
    </source>
</evidence>
<dbReference type="Proteomes" id="UP001321492">
    <property type="component" value="Unassembled WGS sequence"/>
</dbReference>
<evidence type="ECO:0000259" key="13">
    <source>
        <dbReference type="PROSITE" id="PS51410"/>
    </source>
</evidence>
<keyword evidence="10" id="KW-0503">Monooxygenase</keyword>
<sequence length="303" mass="33810">MTRRTGEEDAMADALRAAAAEAALEHGPDYVVPQGFERYTAEDHATWVKLYERQHTLLPGRIVPVFLEGLDALGIHPTGIPDFRDINAVLGRTTGWTIVAVPGLVPDDVFFTHLANRRFPVTFWIRKPEELDYIEEPDAFHDLFGHVPLLMRQDYADYLEAYGKAGIALMGEGMLHRLARLYWYTVEFGLMRTPDGLRIFGAGIASSPGETRFALESASPNRIGFDLGRVMRTRYRIDDYQETYFVLDGFDGLPSLAVEDLRPVLAAIADAPDLDPGDVLAEDVVVTRGTGEYARQRAAKIPN</sequence>
<keyword evidence="8 14" id="KW-0560">Oxidoreductase</keyword>
<comment type="caution">
    <text evidence="14">The sequence shown here is derived from an EMBL/GenBank/DDBJ whole genome shotgun (WGS) entry which is preliminary data.</text>
</comment>
<dbReference type="InterPro" id="IPR005960">
    <property type="entry name" value="Phe-4-hydroxylase_mono"/>
</dbReference>
<reference evidence="14 15" key="1">
    <citation type="submission" date="2023-05" db="EMBL/GenBank/DDBJ databases">
        <title>Chelatococcus sp. nov., a moderately thermophilic bacterium isolated from hot spring microbial mat.</title>
        <authorList>
            <person name="Hu C.-J."/>
            <person name="Li W.-J."/>
        </authorList>
    </citation>
    <scope>NUCLEOTIDE SEQUENCE [LARGE SCALE GENOMIC DNA]</scope>
    <source>
        <strain evidence="14 15">SYSU G07232</strain>
    </source>
</reference>
<evidence type="ECO:0000256" key="12">
    <source>
        <dbReference type="ARBA" id="ARBA00029922"/>
    </source>
</evidence>
<feature type="domain" description="Biopterin-dependent aromatic amino acid hydroxylase family profile" evidence="13">
    <location>
        <begin position="1"/>
        <end position="303"/>
    </location>
</feature>
<dbReference type="Gene3D" id="1.10.800.10">
    <property type="entry name" value="Aromatic amino acid hydroxylase"/>
    <property type="match status" value="1"/>
</dbReference>
<organism evidence="14 15">
    <name type="scientific">Chelatococcus albus</name>
    <dbReference type="NCBI Taxonomy" id="3047466"/>
    <lineage>
        <taxon>Bacteria</taxon>
        <taxon>Pseudomonadati</taxon>
        <taxon>Pseudomonadota</taxon>
        <taxon>Alphaproteobacteria</taxon>
        <taxon>Hyphomicrobiales</taxon>
        <taxon>Chelatococcaceae</taxon>
        <taxon>Chelatococcus</taxon>
    </lineage>
</organism>
<dbReference type="RefSeq" id="WP_283740530.1">
    <property type="nucleotide sequence ID" value="NZ_JASJEV010000005.1"/>
</dbReference>
<accession>A0ABT7AGP4</accession>
<evidence type="ECO:0000256" key="8">
    <source>
        <dbReference type="ARBA" id="ARBA00023002"/>
    </source>
</evidence>
<dbReference type="NCBIfam" id="TIGR01267">
    <property type="entry name" value="Phe4hydrox_mono"/>
    <property type="match status" value="1"/>
</dbReference>
<dbReference type="InterPro" id="IPR018301">
    <property type="entry name" value="ArAA_hydroxylase_Fe/CU_BS"/>
</dbReference>
<gene>
    <name evidence="14" type="primary">phhA</name>
    <name evidence="14" type="ORF">QNA08_09870</name>
</gene>
<evidence type="ECO:0000256" key="2">
    <source>
        <dbReference type="ARBA" id="ARBA00001954"/>
    </source>
</evidence>
<dbReference type="InterPro" id="IPR019774">
    <property type="entry name" value="Aromatic-AA_hydroxylase_C"/>
</dbReference>